<evidence type="ECO:0000313" key="1">
    <source>
        <dbReference type="EMBL" id="VDN08706.1"/>
    </source>
</evidence>
<keyword evidence="2" id="KW-1185">Reference proteome</keyword>
<sequence>MTRPIEAVFQTADGQMGTPPRLIEQSQPPDCLVLLQIATAGSQGADLGSDEMPPVLITAKLLDVQEKSLSGPEFQVLVRLRRNRISREVSEDYPDLTDDPSEDGYWPPVGETSVKNSSSGAAANATSMDISTECESPFRQLSEDCQAFTGLSASRMRPQARQTQLAPELRRELKGTDPSNFCHGLRMLRRVLFGFSYAISVRCTRATVKTCFL</sequence>
<accession>A0A3P7NT95</accession>
<gene>
    <name evidence="1" type="ORF">DILT_LOCUS4537</name>
</gene>
<proteinExistence type="predicted"/>
<dbReference type="AlphaFoldDB" id="A0A3P7NT95"/>
<organism evidence="1 2">
    <name type="scientific">Dibothriocephalus latus</name>
    <name type="common">Fish tapeworm</name>
    <name type="synonym">Diphyllobothrium latum</name>
    <dbReference type="NCBI Taxonomy" id="60516"/>
    <lineage>
        <taxon>Eukaryota</taxon>
        <taxon>Metazoa</taxon>
        <taxon>Spiralia</taxon>
        <taxon>Lophotrochozoa</taxon>
        <taxon>Platyhelminthes</taxon>
        <taxon>Cestoda</taxon>
        <taxon>Eucestoda</taxon>
        <taxon>Diphyllobothriidea</taxon>
        <taxon>Diphyllobothriidae</taxon>
        <taxon>Dibothriocephalus</taxon>
    </lineage>
</organism>
<dbReference type="EMBL" id="UYRU01045639">
    <property type="protein sequence ID" value="VDN08706.1"/>
    <property type="molecule type" value="Genomic_DNA"/>
</dbReference>
<reference evidence="1 2" key="1">
    <citation type="submission" date="2018-11" db="EMBL/GenBank/DDBJ databases">
        <authorList>
            <consortium name="Pathogen Informatics"/>
        </authorList>
    </citation>
    <scope>NUCLEOTIDE SEQUENCE [LARGE SCALE GENOMIC DNA]</scope>
</reference>
<evidence type="ECO:0000313" key="2">
    <source>
        <dbReference type="Proteomes" id="UP000281553"/>
    </source>
</evidence>
<dbReference type="Proteomes" id="UP000281553">
    <property type="component" value="Unassembled WGS sequence"/>
</dbReference>
<dbReference type="OrthoDB" id="10540196at2759"/>
<protein>
    <submittedName>
        <fullName evidence="1">Uncharacterized protein</fullName>
    </submittedName>
</protein>
<name>A0A3P7NT95_DIBLA</name>